<dbReference type="InterPro" id="IPR050396">
    <property type="entry name" value="Glycosyltr_51/Transpeptidase"/>
</dbReference>
<evidence type="ECO:0000256" key="18">
    <source>
        <dbReference type="ARBA" id="ARBA00023316"/>
    </source>
</evidence>
<keyword evidence="11 23" id="KW-0808">Transferase</keyword>
<comment type="catalytic activity">
    <reaction evidence="21">
        <text>[GlcNAc-(1-&gt;4)-Mur2Ac(oyl-L-Ala-gamma-D-Glu-L-Lys-D-Ala-D-Ala)](n)-di-trans,octa-cis-undecaprenyl diphosphate + beta-D-GlcNAc-(1-&gt;4)-Mur2Ac(oyl-L-Ala-gamma-D-Glu-L-Lys-D-Ala-D-Ala)-di-trans,octa-cis-undecaprenyl diphosphate = [GlcNAc-(1-&gt;4)-Mur2Ac(oyl-L-Ala-gamma-D-Glu-L-Lys-D-Ala-D-Ala)](n+1)-di-trans,octa-cis-undecaprenyl diphosphate + di-trans,octa-cis-undecaprenyl diphosphate + H(+)</text>
        <dbReference type="Rhea" id="RHEA:23708"/>
        <dbReference type="Rhea" id="RHEA-COMP:9602"/>
        <dbReference type="Rhea" id="RHEA-COMP:9603"/>
        <dbReference type="ChEBI" id="CHEBI:15378"/>
        <dbReference type="ChEBI" id="CHEBI:58405"/>
        <dbReference type="ChEBI" id="CHEBI:60033"/>
        <dbReference type="ChEBI" id="CHEBI:78435"/>
        <dbReference type="EC" id="2.4.99.28"/>
    </reaction>
</comment>
<keyword evidence="17" id="KW-0511">Multifunctional enzyme</keyword>
<name>A0ABQ6F0H2_9VIBR</name>
<feature type="domain" description="Glycosyl transferase family 51" evidence="25">
    <location>
        <begin position="137"/>
        <end position="309"/>
    </location>
</feature>
<dbReference type="PIRSF" id="PIRSF002799">
    <property type="entry name" value="PBP_1b"/>
    <property type="match status" value="1"/>
</dbReference>
<evidence type="ECO:0000256" key="23">
    <source>
        <dbReference type="PIRNR" id="PIRNR002799"/>
    </source>
</evidence>
<protein>
    <recommendedName>
        <fullName evidence="6 22">Penicillin-binding protein 1B</fullName>
        <shortName evidence="23">PBP-1b</shortName>
        <shortName evidence="23">PBP1b</shortName>
    </recommendedName>
    <alternativeName>
        <fullName evidence="19 23">Murein polymerase</fullName>
    </alternativeName>
</protein>
<evidence type="ECO:0000256" key="9">
    <source>
        <dbReference type="ARBA" id="ARBA00022670"/>
    </source>
</evidence>
<dbReference type="Pfam" id="PF00905">
    <property type="entry name" value="Transpeptidase"/>
    <property type="match status" value="1"/>
</dbReference>
<comment type="similarity">
    <text evidence="5 23">In the N-terminal section; belongs to the glycosyltransferase 51 family.</text>
</comment>
<organism evidence="27 28">
    <name type="scientific">Vibrio zhanjiangensis</name>
    <dbReference type="NCBI Taxonomy" id="1046128"/>
    <lineage>
        <taxon>Bacteria</taxon>
        <taxon>Pseudomonadati</taxon>
        <taxon>Pseudomonadota</taxon>
        <taxon>Gammaproteobacteria</taxon>
        <taxon>Vibrionales</taxon>
        <taxon>Vibrionaceae</taxon>
        <taxon>Vibrio</taxon>
    </lineage>
</organism>
<evidence type="ECO:0000256" key="4">
    <source>
        <dbReference type="ARBA" id="ARBA00007090"/>
    </source>
</evidence>
<evidence type="ECO:0000256" key="5">
    <source>
        <dbReference type="ARBA" id="ARBA00007739"/>
    </source>
</evidence>
<comment type="caution">
    <text evidence="27">The sequence shown here is derived from an EMBL/GenBank/DDBJ whole genome shotgun (WGS) entry which is preliminary data.</text>
</comment>
<dbReference type="InterPro" id="IPR012338">
    <property type="entry name" value="Beta-lactam/transpept-like"/>
</dbReference>
<evidence type="ECO:0000256" key="2">
    <source>
        <dbReference type="ARBA" id="ARBA00004236"/>
    </source>
</evidence>
<proteinExistence type="inferred from homology"/>
<evidence type="ECO:0000256" key="1">
    <source>
        <dbReference type="ARBA" id="ARBA00002624"/>
    </source>
</evidence>
<dbReference type="InterPro" id="IPR023346">
    <property type="entry name" value="Lysozyme-like_dom_sf"/>
</dbReference>
<evidence type="ECO:0000256" key="11">
    <source>
        <dbReference type="ARBA" id="ARBA00022679"/>
    </source>
</evidence>
<keyword evidence="28" id="KW-1185">Reference proteome</keyword>
<feature type="domain" description="Bifunctional transglycosylase second" evidence="26">
    <location>
        <begin position="42"/>
        <end position="125"/>
    </location>
</feature>
<keyword evidence="13 23" id="KW-0133">Cell shape</keyword>
<evidence type="ECO:0000256" key="6">
    <source>
        <dbReference type="ARBA" id="ARBA00018637"/>
    </source>
</evidence>
<keyword evidence="7" id="KW-1003">Cell membrane</keyword>
<evidence type="ECO:0000313" key="27">
    <source>
        <dbReference type="EMBL" id="GLT18446.1"/>
    </source>
</evidence>
<evidence type="ECO:0000313" key="28">
    <source>
        <dbReference type="Proteomes" id="UP001157138"/>
    </source>
</evidence>
<keyword evidence="9" id="KW-0645">Protease</keyword>
<gene>
    <name evidence="27" type="ORF">GCM10007938_22250</name>
</gene>
<feature type="domain" description="Penicillin-binding protein transpeptidase" evidence="24">
    <location>
        <begin position="400"/>
        <end position="640"/>
    </location>
</feature>
<keyword evidence="15" id="KW-0472">Membrane</keyword>
<keyword evidence="12" id="KW-0378">Hydrolase</keyword>
<dbReference type="PANTHER" id="PTHR32282:SF11">
    <property type="entry name" value="PENICILLIN-BINDING PROTEIN 1B"/>
    <property type="match status" value="1"/>
</dbReference>
<evidence type="ECO:0000256" key="21">
    <source>
        <dbReference type="ARBA" id="ARBA00049902"/>
    </source>
</evidence>
<dbReference type="InterPro" id="IPR028166">
    <property type="entry name" value="UB2H"/>
</dbReference>
<keyword evidence="14 23" id="KW-0573">Peptidoglycan synthesis</keyword>
<comment type="pathway">
    <text evidence="3 23">Cell wall biogenesis; peptidoglycan biosynthesis.</text>
</comment>
<sequence length="739" mass="83063">MCLAGLVLILFVGVYLDSVVRQRFEGQLFDLPTVVYARILNLAPGDSISIQEVRNELDVLNYRKVRHPRYPGEYSSSATKIELFRRPFEFTNGPEPDRHVMLYFDSSGLKRIESRETSGDLGYLRIEPKMLGMLEKDHDEQRLFLRRDQFPEIMVDALLVTEDRDFYQHDGVSPLAIARAMVANLKAGRTVQGGSTLTQQLAKNIFLSSDRTLWRKLREAYMALIIDYRYSKDRILEGYLNEVYLGQSRGEAIHGFGLASRLYFGQPIQELRIDQLALLVGMVKGPSYYNPIRYPDRAKERRDLVLRLMMQQDVLTASQYEMAVNRPLDIQANPSIASRQPAYFQQLNIELKEKLGGAFQSDVGLKVFTSLDPVSQHELEQAIARKIPQLSQVAGKSLEGAAIAVDRHTGEIRAMVGGKRTGYDGFNRALNASRQIGSLVKPAVYLTALEQPQKYNLATTLHDKPISLKGSKGSVWSPRNYDRKFRGDVPLYLALAKSLNVPTVELGMKLGIPNVINTLEKLGVDPKEIRPVPSMFLGSFTLTPFQVAQMYQTLTNSGKRSPLSALRSVVDKEGNVLFQSLPRTSQAIDQQAAWLTTYAMKRGVMEGTGRYLNSQFGWAALAGKTGTSNDTRDSWFVGVDGREVTTIWLGRDDNQPTKLTGSSGALRVYADYLNHRIPETLSLPWPQGISTLGFAHTGNGSLELDCGNTFKLPMWDVDNRLKAKCDSQPTQWLKKLFSW</sequence>
<evidence type="ECO:0000256" key="17">
    <source>
        <dbReference type="ARBA" id="ARBA00023268"/>
    </source>
</evidence>
<dbReference type="Gene3D" id="1.10.3810.10">
    <property type="entry name" value="Biosynthetic peptidoglycan transglycosylase-like"/>
    <property type="match status" value="1"/>
</dbReference>
<evidence type="ECO:0000259" key="26">
    <source>
        <dbReference type="Pfam" id="PF14814"/>
    </source>
</evidence>
<evidence type="ECO:0000256" key="8">
    <source>
        <dbReference type="ARBA" id="ARBA00022645"/>
    </source>
</evidence>
<evidence type="ECO:0000259" key="25">
    <source>
        <dbReference type="Pfam" id="PF00912"/>
    </source>
</evidence>
<evidence type="ECO:0000256" key="19">
    <source>
        <dbReference type="ARBA" id="ARBA00032454"/>
    </source>
</evidence>
<keyword evidence="8" id="KW-0121">Carboxypeptidase</keyword>
<evidence type="ECO:0000256" key="10">
    <source>
        <dbReference type="ARBA" id="ARBA00022676"/>
    </source>
</evidence>
<dbReference type="Pfam" id="PF00912">
    <property type="entry name" value="Transgly"/>
    <property type="match status" value="1"/>
</dbReference>
<dbReference type="Gene3D" id="3.40.710.10">
    <property type="entry name" value="DD-peptidase/beta-lactamase superfamily"/>
    <property type="match status" value="1"/>
</dbReference>
<dbReference type="NCBIfam" id="TIGR02071">
    <property type="entry name" value="PBP_1b"/>
    <property type="match status" value="1"/>
</dbReference>
<dbReference type="SUPFAM" id="SSF56601">
    <property type="entry name" value="beta-lactamase/transpeptidase-like"/>
    <property type="match status" value="1"/>
</dbReference>
<dbReference type="InterPro" id="IPR036950">
    <property type="entry name" value="PBP_transglycosylase"/>
</dbReference>
<keyword evidence="16" id="KW-0046">Antibiotic resistance</keyword>
<evidence type="ECO:0000256" key="20">
    <source>
        <dbReference type="ARBA" id="ARBA00034000"/>
    </source>
</evidence>
<evidence type="ECO:0000256" key="12">
    <source>
        <dbReference type="ARBA" id="ARBA00022801"/>
    </source>
</evidence>
<comment type="similarity">
    <text evidence="4 23">In the C-terminal section; belongs to the transpeptidase family.</text>
</comment>
<keyword evidence="18 23" id="KW-0961">Cell wall biogenesis/degradation</keyword>
<evidence type="ECO:0000256" key="3">
    <source>
        <dbReference type="ARBA" id="ARBA00004752"/>
    </source>
</evidence>
<evidence type="ECO:0000256" key="22">
    <source>
        <dbReference type="NCBIfam" id="TIGR02071"/>
    </source>
</evidence>
<dbReference type="Gene3D" id="3.30.2060.10">
    <property type="entry name" value="Penicillin-binding protein 1b domain"/>
    <property type="match status" value="1"/>
</dbReference>
<dbReference type="PANTHER" id="PTHR32282">
    <property type="entry name" value="BINDING PROTEIN TRANSPEPTIDASE, PUTATIVE-RELATED"/>
    <property type="match status" value="1"/>
</dbReference>
<comment type="function">
    <text evidence="1 23">Cell wall formation. Synthesis of cross-linked peptidoglycan from the lipid intermediates. The enzyme has a penicillin-insensitive transglycosylase N-terminal domain (formation of linear glycan strands) and a penicillin-sensitive transpeptidase C-terminal domain (cross-linking of the peptide subunits).</text>
</comment>
<evidence type="ECO:0000259" key="24">
    <source>
        <dbReference type="Pfam" id="PF00905"/>
    </source>
</evidence>
<evidence type="ECO:0000256" key="15">
    <source>
        <dbReference type="ARBA" id="ARBA00023136"/>
    </source>
</evidence>
<dbReference type="Proteomes" id="UP001157138">
    <property type="component" value="Unassembled WGS sequence"/>
</dbReference>
<evidence type="ECO:0000256" key="14">
    <source>
        <dbReference type="ARBA" id="ARBA00022984"/>
    </source>
</evidence>
<comment type="subcellular location">
    <subcellularLocation>
        <location evidence="2">Cell membrane</location>
    </subcellularLocation>
</comment>
<dbReference type="Pfam" id="PF14814">
    <property type="entry name" value="UB2H"/>
    <property type="match status" value="1"/>
</dbReference>
<evidence type="ECO:0000256" key="7">
    <source>
        <dbReference type="ARBA" id="ARBA00022475"/>
    </source>
</evidence>
<dbReference type="InterPro" id="IPR001264">
    <property type="entry name" value="Glyco_trans_51"/>
</dbReference>
<evidence type="ECO:0000256" key="16">
    <source>
        <dbReference type="ARBA" id="ARBA00023251"/>
    </source>
</evidence>
<comment type="catalytic activity">
    <reaction evidence="20">
        <text>Preferential cleavage: (Ac)2-L-Lys-D-Ala-|-D-Ala. Also transpeptidation of peptidyl-alanyl moieties that are N-acyl substituents of D-alanine.</text>
        <dbReference type="EC" id="3.4.16.4"/>
    </reaction>
</comment>
<dbReference type="SUPFAM" id="SSF53955">
    <property type="entry name" value="Lysozyme-like"/>
    <property type="match status" value="1"/>
</dbReference>
<reference evidence="28" key="1">
    <citation type="journal article" date="2019" name="Int. J. Syst. Evol. Microbiol.">
        <title>The Global Catalogue of Microorganisms (GCM) 10K type strain sequencing project: providing services to taxonomists for standard genome sequencing and annotation.</title>
        <authorList>
            <consortium name="The Broad Institute Genomics Platform"/>
            <consortium name="The Broad Institute Genome Sequencing Center for Infectious Disease"/>
            <person name="Wu L."/>
            <person name="Ma J."/>
        </authorList>
    </citation>
    <scope>NUCLEOTIDE SEQUENCE [LARGE SCALE GENOMIC DNA]</scope>
    <source>
        <strain evidence="28">NBRC 108723</strain>
    </source>
</reference>
<dbReference type="InterPro" id="IPR011813">
    <property type="entry name" value="PBP_1b"/>
</dbReference>
<keyword evidence="10 23" id="KW-0328">Glycosyltransferase</keyword>
<dbReference type="NCBIfam" id="TIGR02074">
    <property type="entry name" value="PBP_1a_fam"/>
    <property type="match status" value="1"/>
</dbReference>
<dbReference type="EMBL" id="BSPW01000044">
    <property type="protein sequence ID" value="GLT18446.1"/>
    <property type="molecule type" value="Genomic_DNA"/>
</dbReference>
<dbReference type="InterPro" id="IPR001460">
    <property type="entry name" value="PCN-bd_Tpept"/>
</dbReference>
<evidence type="ECO:0000256" key="13">
    <source>
        <dbReference type="ARBA" id="ARBA00022960"/>
    </source>
</evidence>
<accession>A0ABQ6F0H2</accession>